<evidence type="ECO:0000313" key="1">
    <source>
        <dbReference type="EnsemblPlants" id="EMT19652"/>
    </source>
</evidence>
<dbReference type="PANTHER" id="PTHR31558:SF5">
    <property type="entry name" value="OS03G0759000 PROTEIN"/>
    <property type="match status" value="1"/>
</dbReference>
<dbReference type="ExpressionAtlas" id="R7WB15">
    <property type="expression patterns" value="baseline"/>
</dbReference>
<name>R7WB15_AEGTA</name>
<dbReference type="PANTHER" id="PTHR31558">
    <property type="entry name" value="CW14 PROTEIN"/>
    <property type="match status" value="1"/>
</dbReference>
<dbReference type="AlphaFoldDB" id="R7WB15"/>
<proteinExistence type="predicted"/>
<evidence type="ECO:0008006" key="2">
    <source>
        <dbReference type="Google" id="ProtNLM"/>
    </source>
</evidence>
<accession>R7WB15</accession>
<dbReference type="EnsemblPlants" id="EMT19652">
    <property type="protein sequence ID" value="EMT19652"/>
    <property type="gene ID" value="F775_11359"/>
</dbReference>
<reference evidence="1" key="1">
    <citation type="submission" date="2015-06" db="UniProtKB">
        <authorList>
            <consortium name="EnsemblPlants"/>
        </authorList>
    </citation>
    <scope>IDENTIFICATION</scope>
</reference>
<protein>
    <recommendedName>
        <fullName evidence="2">Protein ENHANCED DISEASE RESISTANCE 2 C-terminal domain-containing protein</fullName>
    </recommendedName>
</protein>
<sequence length="260" mass="29169">MHASQGLAPGHGWAPRRVRRQPSSLKERQTAVSCSPRPFPGLVPSYKVQRMSVARFSPHHPRKKSAIVTLSFRRRLYEGDEMTEMTFRLCFADKTDDKFSWLGEVPVPAESGPEAAVFDRRETVGRLLLPTYPTTMFGENDGDGVSPVLYLKIFDSFDKEISPRLKDSIKSVMNEETKKVKGFPGDNNVPYTERLKILAGIINPEDLQLGTLKTFRSQCCLDPSTSSTRDPSSASFIDSDPLCHWNDLDSAVVTSPRFRS</sequence>
<organism evidence="1">
    <name type="scientific">Aegilops tauschii</name>
    <name type="common">Tausch's goatgrass</name>
    <name type="synonym">Aegilops squarrosa</name>
    <dbReference type="NCBI Taxonomy" id="37682"/>
    <lineage>
        <taxon>Eukaryota</taxon>
        <taxon>Viridiplantae</taxon>
        <taxon>Streptophyta</taxon>
        <taxon>Embryophyta</taxon>
        <taxon>Tracheophyta</taxon>
        <taxon>Spermatophyta</taxon>
        <taxon>Magnoliopsida</taxon>
        <taxon>Liliopsida</taxon>
        <taxon>Poales</taxon>
        <taxon>Poaceae</taxon>
        <taxon>BOP clade</taxon>
        <taxon>Pooideae</taxon>
        <taxon>Triticodae</taxon>
        <taxon>Triticeae</taxon>
        <taxon>Triticinae</taxon>
        <taxon>Aegilops</taxon>
    </lineage>
</organism>